<dbReference type="EMBL" id="JARBHB010000004">
    <property type="protein sequence ID" value="KAJ8886848.1"/>
    <property type="molecule type" value="Genomic_DNA"/>
</dbReference>
<sequence length="185" mass="21459">MELSLNLKLSGGDNWVVWKFHMEVILKGRRLFGIVSGVEGEPAEGENKKVWVQIDATAQELILDSNTDFDIYEGYASVTKRIATTESENVGIEGEGYSLRPRRNIKKPSFVDNYHLCLCNMVDDDPKTFYEAVSSVYSNKWREAMDRELIALRENDTWEWVTKLSDCTVINYKWVFRLKTDEKEM</sequence>
<comment type="caution">
    <text evidence="1">The sequence shown here is derived from an EMBL/GenBank/DDBJ whole genome shotgun (WGS) entry which is preliminary data.</text>
</comment>
<gene>
    <name evidence="1" type="ORF">PR048_013060</name>
</gene>
<proteinExistence type="predicted"/>
<evidence type="ECO:0008006" key="3">
    <source>
        <dbReference type="Google" id="ProtNLM"/>
    </source>
</evidence>
<keyword evidence="2" id="KW-1185">Reference proteome</keyword>
<dbReference type="Proteomes" id="UP001159363">
    <property type="component" value="Chromosome X"/>
</dbReference>
<organism evidence="1 2">
    <name type="scientific">Dryococelus australis</name>
    <dbReference type="NCBI Taxonomy" id="614101"/>
    <lineage>
        <taxon>Eukaryota</taxon>
        <taxon>Metazoa</taxon>
        <taxon>Ecdysozoa</taxon>
        <taxon>Arthropoda</taxon>
        <taxon>Hexapoda</taxon>
        <taxon>Insecta</taxon>
        <taxon>Pterygota</taxon>
        <taxon>Neoptera</taxon>
        <taxon>Polyneoptera</taxon>
        <taxon>Phasmatodea</taxon>
        <taxon>Verophasmatodea</taxon>
        <taxon>Anareolatae</taxon>
        <taxon>Phasmatidae</taxon>
        <taxon>Eurycanthinae</taxon>
        <taxon>Dryococelus</taxon>
    </lineage>
</organism>
<protein>
    <recommendedName>
        <fullName evidence="3">Retrotransposon Copia-like N-terminal domain-containing protein</fullName>
    </recommendedName>
</protein>
<accession>A0ABQ9HR35</accession>
<name>A0ABQ9HR35_9NEOP</name>
<evidence type="ECO:0000313" key="1">
    <source>
        <dbReference type="EMBL" id="KAJ8886848.1"/>
    </source>
</evidence>
<evidence type="ECO:0000313" key="2">
    <source>
        <dbReference type="Proteomes" id="UP001159363"/>
    </source>
</evidence>
<reference evidence="1 2" key="1">
    <citation type="submission" date="2023-02" db="EMBL/GenBank/DDBJ databases">
        <title>LHISI_Scaffold_Assembly.</title>
        <authorList>
            <person name="Stuart O.P."/>
            <person name="Cleave R."/>
            <person name="Magrath M.J.L."/>
            <person name="Mikheyev A.S."/>
        </authorList>
    </citation>
    <scope>NUCLEOTIDE SEQUENCE [LARGE SCALE GENOMIC DNA]</scope>
    <source>
        <strain evidence="1">Daus_M_001</strain>
        <tissue evidence="1">Leg muscle</tissue>
    </source>
</reference>